<evidence type="ECO:0000313" key="2">
    <source>
        <dbReference type="EMBL" id="ETO10638.1"/>
    </source>
</evidence>
<proteinExistence type="predicted"/>
<comment type="caution">
    <text evidence="2">The sequence shown here is derived from an EMBL/GenBank/DDBJ whole genome shotgun (WGS) entry which is preliminary data.</text>
</comment>
<name>X6M9F8_RETFI</name>
<dbReference type="AlphaFoldDB" id="X6M9F8"/>
<dbReference type="GO" id="GO:0008270">
    <property type="term" value="F:zinc ion binding"/>
    <property type="evidence" value="ECO:0007669"/>
    <property type="project" value="InterPro"/>
</dbReference>
<feature type="compositionally biased region" description="Low complexity" evidence="1">
    <location>
        <begin position="1"/>
        <end position="10"/>
    </location>
</feature>
<evidence type="ECO:0008006" key="4">
    <source>
        <dbReference type="Google" id="ProtNLM"/>
    </source>
</evidence>
<keyword evidence="3" id="KW-1185">Reference proteome</keyword>
<accession>X6M9F8</accession>
<dbReference type="Gene3D" id="4.10.60.10">
    <property type="entry name" value="Zinc finger, CCHC-type"/>
    <property type="match status" value="1"/>
</dbReference>
<dbReference type="InterPro" id="IPR036875">
    <property type="entry name" value="Znf_CCHC_sf"/>
</dbReference>
<gene>
    <name evidence="2" type="ORF">RFI_26739</name>
</gene>
<sequence>MDVDNNNIKINKTKRKTPDDGLINEKFKSQHNDEKKADEITFENMEKEYENSTTVSLPWIKEQKCVAKKSISTHIQDVIFIARHSLLNKREDEKQNCYKLKHIARECPKKRKACKYCGLANHEAAKCRNKNNLSKNKCVM</sequence>
<dbReference type="SUPFAM" id="SSF57756">
    <property type="entry name" value="Retrovirus zinc finger-like domains"/>
    <property type="match status" value="1"/>
</dbReference>
<evidence type="ECO:0000256" key="1">
    <source>
        <dbReference type="SAM" id="MobiDB-lite"/>
    </source>
</evidence>
<protein>
    <recommendedName>
        <fullName evidence="4">CCHC-type domain-containing protein</fullName>
    </recommendedName>
</protein>
<feature type="region of interest" description="Disordered" evidence="1">
    <location>
        <begin position="1"/>
        <end position="37"/>
    </location>
</feature>
<dbReference type="GO" id="GO:0003676">
    <property type="term" value="F:nucleic acid binding"/>
    <property type="evidence" value="ECO:0007669"/>
    <property type="project" value="InterPro"/>
</dbReference>
<feature type="compositionally biased region" description="Basic and acidic residues" evidence="1">
    <location>
        <begin position="16"/>
        <end position="37"/>
    </location>
</feature>
<reference evidence="2 3" key="1">
    <citation type="journal article" date="2013" name="Curr. Biol.">
        <title>The Genome of the Foraminiferan Reticulomyxa filosa.</title>
        <authorList>
            <person name="Glockner G."/>
            <person name="Hulsmann N."/>
            <person name="Schleicher M."/>
            <person name="Noegel A.A."/>
            <person name="Eichinger L."/>
            <person name="Gallinger C."/>
            <person name="Pawlowski J."/>
            <person name="Sierra R."/>
            <person name="Euteneuer U."/>
            <person name="Pillet L."/>
            <person name="Moustafa A."/>
            <person name="Platzer M."/>
            <person name="Groth M."/>
            <person name="Szafranski K."/>
            <person name="Schliwa M."/>
        </authorList>
    </citation>
    <scope>NUCLEOTIDE SEQUENCE [LARGE SCALE GENOMIC DNA]</scope>
</reference>
<evidence type="ECO:0000313" key="3">
    <source>
        <dbReference type="Proteomes" id="UP000023152"/>
    </source>
</evidence>
<organism evidence="2 3">
    <name type="scientific">Reticulomyxa filosa</name>
    <dbReference type="NCBI Taxonomy" id="46433"/>
    <lineage>
        <taxon>Eukaryota</taxon>
        <taxon>Sar</taxon>
        <taxon>Rhizaria</taxon>
        <taxon>Retaria</taxon>
        <taxon>Foraminifera</taxon>
        <taxon>Monothalamids</taxon>
        <taxon>Reticulomyxidae</taxon>
        <taxon>Reticulomyxa</taxon>
    </lineage>
</organism>
<dbReference type="EMBL" id="ASPP01023316">
    <property type="protein sequence ID" value="ETO10638.1"/>
    <property type="molecule type" value="Genomic_DNA"/>
</dbReference>
<dbReference type="Proteomes" id="UP000023152">
    <property type="component" value="Unassembled WGS sequence"/>
</dbReference>